<name>A3MT27_PYRCJ</name>
<dbReference type="eggNOG" id="arCOG00367">
    <property type="taxonomic scope" value="Archaea"/>
</dbReference>
<accession>A3MT27</accession>
<reference evidence="2" key="1">
    <citation type="submission" date="2007-02" db="EMBL/GenBank/DDBJ databases">
        <title>Complete sequence of Pyrobaculum calidifontis JCM 11548.</title>
        <authorList>
            <consortium name="US DOE Joint Genome Institute"/>
            <person name="Copeland A."/>
            <person name="Lucas S."/>
            <person name="Lapidus A."/>
            <person name="Barry K."/>
            <person name="Glavina del Rio T."/>
            <person name="Dalin E."/>
            <person name="Tice H."/>
            <person name="Pitluck S."/>
            <person name="Chain P."/>
            <person name="Malfatti S."/>
            <person name="Shin M."/>
            <person name="Vergez L."/>
            <person name="Schmutz J."/>
            <person name="Larimer F."/>
            <person name="Land M."/>
            <person name="Hauser L."/>
            <person name="Kyrpides N."/>
            <person name="Mikhailova N."/>
            <person name="Cozen A.E."/>
            <person name="Fitz-Gibbon S.T."/>
            <person name="House C.H."/>
            <person name="Saltikov C."/>
            <person name="Lowe T.M."/>
            <person name="Richardson P."/>
        </authorList>
    </citation>
    <scope>NUCLEOTIDE SEQUENCE [LARGE SCALE GENOMIC DNA]</scope>
    <source>
        <strain evidence="2">JCM 11548</strain>
    </source>
</reference>
<dbReference type="KEGG" id="pcl:Pcal_0359"/>
<evidence type="ECO:0000313" key="3">
    <source>
        <dbReference type="Proteomes" id="UP000001431"/>
    </source>
</evidence>
<proteinExistence type="predicted"/>
<dbReference type="InterPro" id="IPR018977">
    <property type="entry name" value="NurA_domain"/>
</dbReference>
<evidence type="ECO:0000259" key="1">
    <source>
        <dbReference type="SMART" id="SM00933"/>
    </source>
</evidence>
<keyword evidence="3" id="KW-1185">Reference proteome</keyword>
<protein>
    <recommendedName>
        <fullName evidence="1">NurA domain-containing protein</fullName>
    </recommendedName>
</protein>
<dbReference type="HOGENOM" id="CLU_638761_0_0_2"/>
<dbReference type="EMBL" id="CP000561">
    <property type="protein sequence ID" value="ABO07794.1"/>
    <property type="molecule type" value="Genomic_DNA"/>
</dbReference>
<dbReference type="AlphaFoldDB" id="A3MT27"/>
<organism evidence="2 3">
    <name type="scientific">Pyrobaculum calidifontis (strain DSM 21063 / JCM 11548 / VA1)</name>
    <dbReference type="NCBI Taxonomy" id="410359"/>
    <lineage>
        <taxon>Archaea</taxon>
        <taxon>Thermoproteota</taxon>
        <taxon>Thermoprotei</taxon>
        <taxon>Thermoproteales</taxon>
        <taxon>Thermoproteaceae</taxon>
        <taxon>Pyrobaculum</taxon>
    </lineage>
</organism>
<sequence>MVYPLYFCFYRTYIRPLDKICVDQFFDLFVVEARRKLAEYVGRRPQYDYPVEALGDRILHKRIDGGTVADLRVAGVDGGVGVVRLSNGHQVIIARAAAVGPDFIEREVKVDVAVVDSPSLAWAYLTIVESLVAIKALERRGVDVLLMDGSLYAKAMRLVHNLILTREFQNLYYVPEFVAALYALSRLIHRARELGARLVFVSKDHSFKLLKEHAVFEKLSERSREYVFQKGLSWYSVLWIRRFRKELVELYKRARRYDYEGARLLALLIAQSVTDSDLLARVLPPGHYTVPMLVGGCDAYINYKGLATVDKLVKAAEERLQDSLIFRLRESFDSDVVGRVKEALDALPKVYFFYVRLGRDDQPLLVDMPADGTRMFDGAAVKAFYPAAAVDDVAALLAQQYRDPVHYNTWLWYAHSIASMRAGQLSEYAVYIKSFAENVATARRVKLAWGI</sequence>
<dbReference type="SMART" id="SM00933">
    <property type="entry name" value="NurA"/>
    <property type="match status" value="1"/>
</dbReference>
<dbReference type="STRING" id="410359.Pcal_0359"/>
<gene>
    <name evidence="2" type="ordered locus">Pcal_0359</name>
</gene>
<evidence type="ECO:0000313" key="2">
    <source>
        <dbReference type="EMBL" id="ABO07794.1"/>
    </source>
</evidence>
<feature type="domain" description="NurA" evidence="1">
    <location>
        <begin position="71"/>
        <end position="420"/>
    </location>
</feature>
<dbReference type="Pfam" id="PF09376">
    <property type="entry name" value="NurA"/>
    <property type="match status" value="1"/>
</dbReference>
<dbReference type="Proteomes" id="UP000001431">
    <property type="component" value="Chromosome"/>
</dbReference>